<evidence type="ECO:0000259" key="2">
    <source>
        <dbReference type="Pfam" id="PF12850"/>
    </source>
</evidence>
<dbReference type="Proteomes" id="UP000051124">
    <property type="component" value="Unassembled WGS sequence"/>
</dbReference>
<accession>A0A0S7WM23</accession>
<sequence>MRYGLISDIHSNLEALQNVIHAVEQSVDEWVCLGDLVGYGANPNECVETIRELTPHVIAGNHDRAAVGLTSINYFNPIAKAAIVWTGRVLRKENKEYLKKLKLTLGIDNSYLVHSSPSDPSAWQYIFSLDDAVYEFSHFKEQICFIGHSHLAFAILEGGGDYRIVEEPKFTLNAEQRYLINVGSVGQPRDLDPRACCVVWDSEEHTLEFVRVEYEVEKVQEKIVEAGLPQFLADRLKYGR</sequence>
<gene>
    <name evidence="3" type="ORF">AMJ40_00565</name>
</gene>
<proteinExistence type="inferred from homology"/>
<dbReference type="Pfam" id="PF12850">
    <property type="entry name" value="Metallophos_2"/>
    <property type="match status" value="1"/>
</dbReference>
<dbReference type="AlphaFoldDB" id="A0A0S7WM23"/>
<evidence type="ECO:0000256" key="1">
    <source>
        <dbReference type="ARBA" id="ARBA00008950"/>
    </source>
</evidence>
<reference evidence="3 4" key="1">
    <citation type="journal article" date="2015" name="Microbiome">
        <title>Genomic resolution of linkages in carbon, nitrogen, and sulfur cycling among widespread estuary sediment bacteria.</title>
        <authorList>
            <person name="Baker B.J."/>
            <person name="Lazar C.S."/>
            <person name="Teske A.P."/>
            <person name="Dick G.J."/>
        </authorList>
    </citation>
    <scope>NUCLEOTIDE SEQUENCE [LARGE SCALE GENOMIC DNA]</scope>
    <source>
        <strain evidence="3">DG_26</strain>
    </source>
</reference>
<dbReference type="CDD" id="cd00838">
    <property type="entry name" value="MPP_superfamily"/>
    <property type="match status" value="1"/>
</dbReference>
<dbReference type="PIRSF" id="PIRSF000883">
    <property type="entry name" value="Pesterase_MJ0912"/>
    <property type="match status" value="1"/>
</dbReference>
<name>A0A0S7WM23_UNCT6</name>
<dbReference type="SUPFAM" id="SSF56300">
    <property type="entry name" value="Metallo-dependent phosphatases"/>
    <property type="match status" value="1"/>
</dbReference>
<dbReference type="PANTHER" id="PTHR42850">
    <property type="entry name" value="METALLOPHOSPHOESTERASE"/>
    <property type="match status" value="1"/>
</dbReference>
<dbReference type="InterPro" id="IPR050126">
    <property type="entry name" value="Ap4A_hydrolase"/>
</dbReference>
<comment type="caution">
    <text evidence="3">The sequence shown here is derived from an EMBL/GenBank/DDBJ whole genome shotgun (WGS) entry which is preliminary data.</text>
</comment>
<dbReference type="GO" id="GO:0016791">
    <property type="term" value="F:phosphatase activity"/>
    <property type="evidence" value="ECO:0007669"/>
    <property type="project" value="TreeGrafter"/>
</dbReference>
<dbReference type="GO" id="GO:0005737">
    <property type="term" value="C:cytoplasm"/>
    <property type="evidence" value="ECO:0007669"/>
    <property type="project" value="TreeGrafter"/>
</dbReference>
<dbReference type="InterPro" id="IPR024654">
    <property type="entry name" value="Calcineurin-like_PHP_lpxH"/>
</dbReference>
<feature type="domain" description="Calcineurin-like phosphoesterase" evidence="2">
    <location>
        <begin position="1"/>
        <end position="199"/>
    </location>
</feature>
<evidence type="ECO:0000313" key="4">
    <source>
        <dbReference type="Proteomes" id="UP000051124"/>
    </source>
</evidence>
<protein>
    <recommendedName>
        <fullName evidence="2">Calcineurin-like phosphoesterase domain-containing protein</fullName>
    </recommendedName>
</protein>
<comment type="similarity">
    <text evidence="1">Belongs to the metallophosphoesterase superfamily. YfcE family.</text>
</comment>
<dbReference type="InterPro" id="IPR029052">
    <property type="entry name" value="Metallo-depent_PP-like"/>
</dbReference>
<dbReference type="PANTHER" id="PTHR42850:SF2">
    <property type="entry name" value="BLL5683 PROTEIN"/>
    <property type="match status" value="1"/>
</dbReference>
<organism evidence="3 4">
    <name type="scientific">candidate division TA06 bacterium DG_26</name>
    <dbReference type="NCBI Taxonomy" id="1703771"/>
    <lineage>
        <taxon>Bacteria</taxon>
        <taxon>Bacteria division TA06</taxon>
    </lineage>
</organism>
<evidence type="ECO:0000313" key="3">
    <source>
        <dbReference type="EMBL" id="KPJ51232.1"/>
    </source>
</evidence>
<dbReference type="EMBL" id="LIZT01000004">
    <property type="protein sequence ID" value="KPJ51232.1"/>
    <property type="molecule type" value="Genomic_DNA"/>
</dbReference>
<dbReference type="InterPro" id="IPR011152">
    <property type="entry name" value="Pesterase_MJ0912"/>
</dbReference>
<dbReference type="Gene3D" id="3.60.21.10">
    <property type="match status" value="1"/>
</dbReference>